<evidence type="ECO:0000313" key="1">
    <source>
        <dbReference type="EMBL" id="CAG8543602.1"/>
    </source>
</evidence>
<comment type="caution">
    <text evidence="1">The sequence shown here is derived from an EMBL/GenBank/DDBJ whole genome shotgun (WGS) entry which is preliminary data.</text>
</comment>
<gene>
    <name evidence="1" type="ORF">SCALOS_LOCUS4930</name>
</gene>
<proteinExistence type="predicted"/>
<protein>
    <submittedName>
        <fullName evidence="1">6877_t:CDS:1</fullName>
    </submittedName>
</protein>
<keyword evidence="2" id="KW-1185">Reference proteome</keyword>
<dbReference type="Proteomes" id="UP000789860">
    <property type="component" value="Unassembled WGS sequence"/>
</dbReference>
<dbReference type="EMBL" id="CAJVPM010007244">
    <property type="protein sequence ID" value="CAG8543602.1"/>
    <property type="molecule type" value="Genomic_DNA"/>
</dbReference>
<reference evidence="1" key="1">
    <citation type="submission" date="2021-06" db="EMBL/GenBank/DDBJ databases">
        <authorList>
            <person name="Kallberg Y."/>
            <person name="Tangrot J."/>
            <person name="Rosling A."/>
        </authorList>
    </citation>
    <scope>NUCLEOTIDE SEQUENCE</scope>
    <source>
        <strain evidence="1">AU212A</strain>
    </source>
</reference>
<name>A0ACA9LPS7_9GLOM</name>
<accession>A0ACA9LPS7</accession>
<organism evidence="1 2">
    <name type="scientific">Scutellospora calospora</name>
    <dbReference type="NCBI Taxonomy" id="85575"/>
    <lineage>
        <taxon>Eukaryota</taxon>
        <taxon>Fungi</taxon>
        <taxon>Fungi incertae sedis</taxon>
        <taxon>Mucoromycota</taxon>
        <taxon>Glomeromycotina</taxon>
        <taxon>Glomeromycetes</taxon>
        <taxon>Diversisporales</taxon>
        <taxon>Gigasporaceae</taxon>
        <taxon>Scutellospora</taxon>
    </lineage>
</organism>
<evidence type="ECO:0000313" key="2">
    <source>
        <dbReference type="Proteomes" id="UP000789860"/>
    </source>
</evidence>
<feature type="non-terminal residue" evidence="1">
    <location>
        <position position="1"/>
    </location>
</feature>
<sequence>AKFRGFHIIKDHMQCDNDIIRCRTFICDHGHVYKSNSMKDTNTKKIQYPFLINTSCSKINNSEFFIVINKIVESHNHSLNPKKIEFEDNKRFTEEMLEDIKFITMFCKFGATSQHKFLEGKYPTQPIYSKDLYAAIQKFRPNSKTLSNDAAQISNWLDQKKNEDSRWFVAHDWDDNNTLTHLF</sequence>